<dbReference type="InParanoid" id="A0A1Z5KSM7"/>
<comment type="caution">
    <text evidence="1">The sequence shown here is derived from an EMBL/GenBank/DDBJ whole genome shotgun (WGS) entry which is preliminary data.</text>
</comment>
<reference evidence="1 2" key="1">
    <citation type="journal article" date="2015" name="Plant Cell">
        <title>Oil accumulation by the oleaginous diatom Fistulifera solaris as revealed by the genome and transcriptome.</title>
        <authorList>
            <person name="Tanaka T."/>
            <person name="Maeda Y."/>
            <person name="Veluchamy A."/>
            <person name="Tanaka M."/>
            <person name="Abida H."/>
            <person name="Marechal E."/>
            <person name="Bowler C."/>
            <person name="Muto M."/>
            <person name="Sunaga Y."/>
            <person name="Tanaka M."/>
            <person name="Yoshino T."/>
            <person name="Taniguchi T."/>
            <person name="Fukuda Y."/>
            <person name="Nemoto M."/>
            <person name="Matsumoto M."/>
            <person name="Wong P.S."/>
            <person name="Aburatani S."/>
            <person name="Fujibuchi W."/>
        </authorList>
    </citation>
    <scope>NUCLEOTIDE SEQUENCE [LARGE SCALE GENOMIC DNA]</scope>
    <source>
        <strain evidence="1 2">JPCC DA0580</strain>
    </source>
</reference>
<keyword evidence="2" id="KW-1185">Reference proteome</keyword>
<name>A0A1Z5KSM7_FISSO</name>
<dbReference type="Proteomes" id="UP000198406">
    <property type="component" value="Unassembled WGS sequence"/>
</dbReference>
<proteinExistence type="predicted"/>
<dbReference type="AlphaFoldDB" id="A0A1Z5KSM7"/>
<accession>A0A1Z5KSM7</accession>
<protein>
    <submittedName>
        <fullName evidence="1">Uncharacterized protein</fullName>
    </submittedName>
</protein>
<organism evidence="1 2">
    <name type="scientific">Fistulifera solaris</name>
    <name type="common">Oleaginous diatom</name>
    <dbReference type="NCBI Taxonomy" id="1519565"/>
    <lineage>
        <taxon>Eukaryota</taxon>
        <taxon>Sar</taxon>
        <taxon>Stramenopiles</taxon>
        <taxon>Ochrophyta</taxon>
        <taxon>Bacillariophyta</taxon>
        <taxon>Bacillariophyceae</taxon>
        <taxon>Bacillariophycidae</taxon>
        <taxon>Naviculales</taxon>
        <taxon>Naviculaceae</taxon>
        <taxon>Fistulifera</taxon>
    </lineage>
</organism>
<evidence type="ECO:0000313" key="1">
    <source>
        <dbReference type="EMBL" id="GAX29095.1"/>
    </source>
</evidence>
<evidence type="ECO:0000313" key="2">
    <source>
        <dbReference type="Proteomes" id="UP000198406"/>
    </source>
</evidence>
<gene>
    <name evidence="1" type="ORF">FisN_7Hh309</name>
</gene>
<dbReference type="EMBL" id="BDSP01000285">
    <property type="protein sequence ID" value="GAX29095.1"/>
    <property type="molecule type" value="Genomic_DNA"/>
</dbReference>
<sequence>MLLTLAINFTKKNHRKTMGVQRDLSLLDCASSVSSTVTVERTEPKTTTSSKAVSFDDIANVYHENQMLCSEDCAELWYSSADYKMFKRNTMGMAKTIIQFESQNRAPFSYQRVLEHSFTICKSAMSEHEPFQLLSTPSERSHLQRWITAAPNRVGMERWTARSMSKDRQVRRFELAELLLDLQKSQSSDEVIRTSCESISRPSRLFAQAMGQASAAALLLEQS</sequence>